<name>A0A0F3GI04_9BACT</name>
<gene>
    <name evidence="2" type="ORF">MBAV_006290</name>
</gene>
<proteinExistence type="predicted"/>
<protein>
    <submittedName>
        <fullName evidence="2">Uncharacterized protein</fullName>
    </submittedName>
</protein>
<keyword evidence="1" id="KW-0812">Transmembrane</keyword>
<keyword evidence="1" id="KW-1133">Transmembrane helix</keyword>
<sequence>MPTAWRTLSLASLGTCRPLEPIRLYSLLCSCLISTILYLLVASLTIITSSSSLKGNIFRRYPFLDLSTISSGTPLLSSTFSVVESFVKSMGWSIIAIKAFLVSNL</sequence>
<keyword evidence="1" id="KW-0472">Membrane</keyword>
<organism evidence="2 3">
    <name type="scientific">Candidatus Magnetobacterium bavaricum</name>
    <dbReference type="NCBI Taxonomy" id="29290"/>
    <lineage>
        <taxon>Bacteria</taxon>
        <taxon>Pseudomonadati</taxon>
        <taxon>Nitrospirota</taxon>
        <taxon>Thermodesulfovibrionia</taxon>
        <taxon>Thermodesulfovibrionales</taxon>
        <taxon>Candidatus Magnetobacteriaceae</taxon>
        <taxon>Candidatus Magnetobacterium</taxon>
    </lineage>
</organism>
<evidence type="ECO:0000313" key="3">
    <source>
        <dbReference type="Proteomes" id="UP000033423"/>
    </source>
</evidence>
<reference evidence="2 3" key="1">
    <citation type="submission" date="2015-02" db="EMBL/GenBank/DDBJ databases">
        <title>Single-cell genomics of uncultivated deep-branching MTB reveals a conserved set of magnetosome genes.</title>
        <authorList>
            <person name="Kolinko S."/>
            <person name="Richter M."/>
            <person name="Glockner F.O."/>
            <person name="Brachmann A."/>
            <person name="Schuler D."/>
        </authorList>
    </citation>
    <scope>NUCLEOTIDE SEQUENCE [LARGE SCALE GENOMIC DNA]</scope>
    <source>
        <strain evidence="2">TM-1</strain>
    </source>
</reference>
<dbReference type="EMBL" id="LACI01002656">
    <property type="protein sequence ID" value="KJU81521.1"/>
    <property type="molecule type" value="Genomic_DNA"/>
</dbReference>
<feature type="transmembrane region" description="Helical" evidence="1">
    <location>
        <begin position="24"/>
        <end position="47"/>
    </location>
</feature>
<keyword evidence="3" id="KW-1185">Reference proteome</keyword>
<evidence type="ECO:0000256" key="1">
    <source>
        <dbReference type="SAM" id="Phobius"/>
    </source>
</evidence>
<dbReference type="Proteomes" id="UP000033423">
    <property type="component" value="Unassembled WGS sequence"/>
</dbReference>
<accession>A0A0F3GI04</accession>
<dbReference type="AlphaFoldDB" id="A0A0F3GI04"/>
<comment type="caution">
    <text evidence="2">The sequence shown here is derived from an EMBL/GenBank/DDBJ whole genome shotgun (WGS) entry which is preliminary data.</text>
</comment>
<evidence type="ECO:0000313" key="2">
    <source>
        <dbReference type="EMBL" id="KJU81521.1"/>
    </source>
</evidence>